<dbReference type="AlphaFoldDB" id="A0A0F9AY91"/>
<keyword evidence="1" id="KW-0472">Membrane</keyword>
<name>A0A0F9AY91_9ZZZZ</name>
<feature type="transmembrane region" description="Helical" evidence="1">
    <location>
        <begin position="56"/>
        <end position="74"/>
    </location>
</feature>
<gene>
    <name evidence="2" type="ORF">LCGC14_2854850</name>
</gene>
<keyword evidence="1" id="KW-0812">Transmembrane</keyword>
<comment type="caution">
    <text evidence="2">The sequence shown here is derived from an EMBL/GenBank/DDBJ whole genome shotgun (WGS) entry which is preliminary data.</text>
</comment>
<accession>A0A0F9AY91</accession>
<evidence type="ECO:0000313" key="2">
    <source>
        <dbReference type="EMBL" id="KKK77316.1"/>
    </source>
</evidence>
<proteinExistence type="predicted"/>
<dbReference type="EMBL" id="LAZR01055012">
    <property type="protein sequence ID" value="KKK77316.1"/>
    <property type="molecule type" value="Genomic_DNA"/>
</dbReference>
<organism evidence="2">
    <name type="scientific">marine sediment metagenome</name>
    <dbReference type="NCBI Taxonomy" id="412755"/>
    <lineage>
        <taxon>unclassified sequences</taxon>
        <taxon>metagenomes</taxon>
        <taxon>ecological metagenomes</taxon>
    </lineage>
</organism>
<sequence length="75" mass="8781">MDIDGLGTVIRNNHEEYLRQFENLNKYLDEKIERVHARIDGTEVELKKHDRSIVKIKSIGTIIGVLWTGFILLFK</sequence>
<keyword evidence="1" id="KW-1133">Transmembrane helix</keyword>
<protein>
    <submittedName>
        <fullName evidence="2">Uncharacterized protein</fullName>
    </submittedName>
</protein>
<reference evidence="2" key="1">
    <citation type="journal article" date="2015" name="Nature">
        <title>Complex archaea that bridge the gap between prokaryotes and eukaryotes.</title>
        <authorList>
            <person name="Spang A."/>
            <person name="Saw J.H."/>
            <person name="Jorgensen S.L."/>
            <person name="Zaremba-Niedzwiedzka K."/>
            <person name="Martijn J."/>
            <person name="Lind A.E."/>
            <person name="van Eijk R."/>
            <person name="Schleper C."/>
            <person name="Guy L."/>
            <person name="Ettema T.J."/>
        </authorList>
    </citation>
    <scope>NUCLEOTIDE SEQUENCE</scope>
</reference>
<evidence type="ECO:0000256" key="1">
    <source>
        <dbReference type="SAM" id="Phobius"/>
    </source>
</evidence>